<reference evidence="1" key="2">
    <citation type="journal article" date="2022" name="New Phytol.">
        <title>Evolutionary transition to the ectomycorrhizal habit in the genomes of a hyperdiverse lineage of mushroom-forming fungi.</title>
        <authorList>
            <person name="Looney B."/>
            <person name="Miyauchi S."/>
            <person name="Morin E."/>
            <person name="Drula E."/>
            <person name="Courty P.E."/>
            <person name="Kohler A."/>
            <person name="Kuo A."/>
            <person name="LaButti K."/>
            <person name="Pangilinan J."/>
            <person name="Lipzen A."/>
            <person name="Riley R."/>
            <person name="Andreopoulos W."/>
            <person name="He G."/>
            <person name="Johnson J."/>
            <person name="Nolan M."/>
            <person name="Tritt A."/>
            <person name="Barry K.W."/>
            <person name="Grigoriev I.V."/>
            <person name="Nagy L.G."/>
            <person name="Hibbett D."/>
            <person name="Henrissat B."/>
            <person name="Matheny P.B."/>
            <person name="Labbe J."/>
            <person name="Martin F.M."/>
        </authorList>
    </citation>
    <scope>NUCLEOTIDE SEQUENCE</scope>
    <source>
        <strain evidence="1">EC-137</strain>
    </source>
</reference>
<gene>
    <name evidence="1" type="ORF">K488DRAFT_82920</name>
</gene>
<keyword evidence="2" id="KW-1185">Reference proteome</keyword>
<dbReference type="Proteomes" id="UP000814128">
    <property type="component" value="Unassembled WGS sequence"/>
</dbReference>
<dbReference type="EMBL" id="MU273482">
    <property type="protein sequence ID" value="KAI0035603.1"/>
    <property type="molecule type" value="Genomic_DNA"/>
</dbReference>
<organism evidence="1 2">
    <name type="scientific">Vararia minispora EC-137</name>
    <dbReference type="NCBI Taxonomy" id="1314806"/>
    <lineage>
        <taxon>Eukaryota</taxon>
        <taxon>Fungi</taxon>
        <taxon>Dikarya</taxon>
        <taxon>Basidiomycota</taxon>
        <taxon>Agaricomycotina</taxon>
        <taxon>Agaricomycetes</taxon>
        <taxon>Russulales</taxon>
        <taxon>Lachnocladiaceae</taxon>
        <taxon>Vararia</taxon>
    </lineage>
</organism>
<accession>A0ACB8QVR6</accession>
<name>A0ACB8QVR6_9AGAM</name>
<protein>
    <submittedName>
        <fullName evidence="1">Uncharacterized protein</fullName>
    </submittedName>
</protein>
<reference evidence="1" key="1">
    <citation type="submission" date="2021-02" db="EMBL/GenBank/DDBJ databases">
        <authorList>
            <consortium name="DOE Joint Genome Institute"/>
            <person name="Ahrendt S."/>
            <person name="Looney B.P."/>
            <person name="Miyauchi S."/>
            <person name="Morin E."/>
            <person name="Drula E."/>
            <person name="Courty P.E."/>
            <person name="Chicoki N."/>
            <person name="Fauchery L."/>
            <person name="Kohler A."/>
            <person name="Kuo A."/>
            <person name="Labutti K."/>
            <person name="Pangilinan J."/>
            <person name="Lipzen A."/>
            <person name="Riley R."/>
            <person name="Andreopoulos W."/>
            <person name="He G."/>
            <person name="Johnson J."/>
            <person name="Barry K.W."/>
            <person name="Grigoriev I.V."/>
            <person name="Nagy L."/>
            <person name="Hibbett D."/>
            <person name="Henrissat B."/>
            <person name="Matheny P.B."/>
            <person name="Labbe J."/>
            <person name="Martin F."/>
        </authorList>
    </citation>
    <scope>NUCLEOTIDE SEQUENCE</scope>
    <source>
        <strain evidence="1">EC-137</strain>
    </source>
</reference>
<comment type="caution">
    <text evidence="1">The sequence shown here is derived from an EMBL/GenBank/DDBJ whole genome shotgun (WGS) entry which is preliminary data.</text>
</comment>
<evidence type="ECO:0000313" key="2">
    <source>
        <dbReference type="Proteomes" id="UP000814128"/>
    </source>
</evidence>
<sequence>MNDTAVVGEDGEWEFLQDDWWHISFNAVSWTYPSSLRPRRRVSVQSLPVSSPSRSFKPIPTRDTLLRSSPYAKSMSLCCGECQELRHSLCPCQSDADVGVDLRADLVGVTLAEDALGAYEACVGFGTPRTDSEEMSVVERTRRVLRLRRHAGADALGDAKDTWRSHICALFPDAFLSDRVTSASSPPTDAAALPSILDLDLGPESLRSDPEALPSTPRPSRRVASTIKEQVDHVLRKFERLQSDWRDDDGKHPSREPSSPSTTSSSPATSDDSQSLASFTTTRTRSSSLPSVNLRKDEHGFYNLVEEDHSDPFLGNRLLRGRKSAVKEHAFDQSSDADDDDARRSFSVKRLFQCTGDGWIRVVENTGDEASTPRSPSPPDDVDADEQWPSLASAASKPAPPPTHMSKHARRASSSADCWVDRAPVATFSGQRKQRSRSQQFAPRGAPFGFPLHPPPPPPPHPGFFMYPPPPPPPQGFVPMPYTTYPPYAVAPPAPALAPYGPYNMSPAPAFHPTGWL</sequence>
<proteinExistence type="predicted"/>
<evidence type="ECO:0000313" key="1">
    <source>
        <dbReference type="EMBL" id="KAI0035603.1"/>
    </source>
</evidence>